<feature type="region of interest" description="Disordered" evidence="1">
    <location>
        <begin position="86"/>
        <end position="158"/>
    </location>
</feature>
<keyword evidence="3" id="KW-1185">Reference proteome</keyword>
<name>A0AAD7MLQ2_9AGAR</name>
<evidence type="ECO:0000256" key="1">
    <source>
        <dbReference type="SAM" id="MobiDB-lite"/>
    </source>
</evidence>
<feature type="region of interest" description="Disordered" evidence="1">
    <location>
        <begin position="1"/>
        <end position="63"/>
    </location>
</feature>
<gene>
    <name evidence="2" type="ORF">DFH07DRAFT_971719</name>
</gene>
<organism evidence="2 3">
    <name type="scientific">Mycena maculata</name>
    <dbReference type="NCBI Taxonomy" id="230809"/>
    <lineage>
        <taxon>Eukaryota</taxon>
        <taxon>Fungi</taxon>
        <taxon>Dikarya</taxon>
        <taxon>Basidiomycota</taxon>
        <taxon>Agaricomycotina</taxon>
        <taxon>Agaricomycetes</taxon>
        <taxon>Agaricomycetidae</taxon>
        <taxon>Agaricales</taxon>
        <taxon>Marasmiineae</taxon>
        <taxon>Mycenaceae</taxon>
        <taxon>Mycena</taxon>
    </lineage>
</organism>
<comment type="caution">
    <text evidence="2">The sequence shown here is derived from an EMBL/GenBank/DDBJ whole genome shotgun (WGS) entry which is preliminary data.</text>
</comment>
<evidence type="ECO:0000313" key="3">
    <source>
        <dbReference type="Proteomes" id="UP001215280"/>
    </source>
</evidence>
<evidence type="ECO:0000313" key="2">
    <source>
        <dbReference type="EMBL" id="KAJ7722993.1"/>
    </source>
</evidence>
<accession>A0AAD7MLQ2</accession>
<feature type="compositionally biased region" description="Polar residues" evidence="1">
    <location>
        <begin position="138"/>
        <end position="147"/>
    </location>
</feature>
<dbReference type="Proteomes" id="UP001215280">
    <property type="component" value="Unassembled WGS sequence"/>
</dbReference>
<reference evidence="2" key="1">
    <citation type="submission" date="2023-03" db="EMBL/GenBank/DDBJ databases">
        <title>Massive genome expansion in bonnet fungi (Mycena s.s.) driven by repeated elements and novel gene families across ecological guilds.</title>
        <authorList>
            <consortium name="Lawrence Berkeley National Laboratory"/>
            <person name="Harder C.B."/>
            <person name="Miyauchi S."/>
            <person name="Viragh M."/>
            <person name="Kuo A."/>
            <person name="Thoen E."/>
            <person name="Andreopoulos B."/>
            <person name="Lu D."/>
            <person name="Skrede I."/>
            <person name="Drula E."/>
            <person name="Henrissat B."/>
            <person name="Morin E."/>
            <person name="Kohler A."/>
            <person name="Barry K."/>
            <person name="LaButti K."/>
            <person name="Morin E."/>
            <person name="Salamov A."/>
            <person name="Lipzen A."/>
            <person name="Mereny Z."/>
            <person name="Hegedus B."/>
            <person name="Baldrian P."/>
            <person name="Stursova M."/>
            <person name="Weitz H."/>
            <person name="Taylor A."/>
            <person name="Grigoriev I.V."/>
            <person name="Nagy L.G."/>
            <person name="Martin F."/>
            <person name="Kauserud H."/>
        </authorList>
    </citation>
    <scope>NUCLEOTIDE SEQUENCE</scope>
    <source>
        <strain evidence="2">CBHHK188m</strain>
    </source>
</reference>
<proteinExistence type="predicted"/>
<feature type="compositionally biased region" description="Basic and acidic residues" evidence="1">
    <location>
        <begin position="7"/>
        <end position="34"/>
    </location>
</feature>
<dbReference type="AlphaFoldDB" id="A0AAD7MLQ2"/>
<protein>
    <submittedName>
        <fullName evidence="2">Uncharacterized protein</fullName>
    </submittedName>
</protein>
<dbReference type="EMBL" id="JARJLG010000252">
    <property type="protein sequence ID" value="KAJ7722993.1"/>
    <property type="molecule type" value="Genomic_DNA"/>
</dbReference>
<sequence>MLTDTSPRYEHIHDRCEYSPGAENREYRQWEPLRPRPNRAYNAISSARPLTRPGVPGQDEGQGARVLPRAMERTSGVEVGTRRKLTFASPPCPHSFRPPPPSHCRRTSPDDARNTYARAHRSKQKRGTALLLRERATKTQLQSARTLSRSEEETGTKGSVRVLDYSSVILTTVAMPWRVDRGEPGTEELAEIKREEGMQNGEGQIERYPLPHPHASSLPASSVQPVSAVGVPIFVILWGVVRVGLARGRYSVSTIFSDFHECASEQRAGGMQGRSGAPVLLRLDVI</sequence>
<feature type="compositionally biased region" description="Pro residues" evidence="1">
    <location>
        <begin position="90"/>
        <end position="102"/>
    </location>
</feature>